<reference evidence="1 2" key="1">
    <citation type="submission" date="2016-10" db="EMBL/GenBank/DDBJ databases">
        <authorList>
            <person name="Varghese N."/>
            <person name="Submissions S."/>
        </authorList>
    </citation>
    <scope>NUCLEOTIDE SEQUENCE [LARGE SCALE GENOMIC DNA]</scope>
    <source>
        <strain evidence="1 2">DSM 18839</strain>
    </source>
</reference>
<dbReference type="Pfam" id="PF00494">
    <property type="entry name" value="SQS_PSY"/>
    <property type="match status" value="1"/>
</dbReference>
<evidence type="ECO:0000313" key="1">
    <source>
        <dbReference type="EMBL" id="SDF16144.1"/>
    </source>
</evidence>
<dbReference type="Gene3D" id="1.10.600.10">
    <property type="entry name" value="Farnesyl Diphosphate Synthase"/>
    <property type="match status" value="1"/>
</dbReference>
<name>A0A8G2EV75_9PROT</name>
<dbReference type="InterPro" id="IPR008949">
    <property type="entry name" value="Isoprenoid_synthase_dom_sf"/>
</dbReference>
<proteinExistence type="predicted"/>
<accession>A0A8G2EV75</accession>
<dbReference type="AlphaFoldDB" id="A0A8G2EV75"/>
<dbReference type="SUPFAM" id="SSF48576">
    <property type="entry name" value="Terpenoid synthases"/>
    <property type="match status" value="1"/>
</dbReference>
<comment type="caution">
    <text evidence="1">The sequence shown here is derived from an EMBL/GenBank/DDBJ whole genome shotgun (WGS) entry which is preliminary data.</text>
</comment>
<organism evidence="1 2">
    <name type="scientific">Thalassobaculum litoreum DSM 18839</name>
    <dbReference type="NCBI Taxonomy" id="1123362"/>
    <lineage>
        <taxon>Bacteria</taxon>
        <taxon>Pseudomonadati</taxon>
        <taxon>Pseudomonadota</taxon>
        <taxon>Alphaproteobacteria</taxon>
        <taxon>Rhodospirillales</taxon>
        <taxon>Thalassobaculaceae</taxon>
        <taxon>Thalassobaculum</taxon>
    </lineage>
</organism>
<dbReference type="EMBL" id="FNBW01000001">
    <property type="protein sequence ID" value="SDF16144.1"/>
    <property type="molecule type" value="Genomic_DNA"/>
</dbReference>
<keyword evidence="2" id="KW-1185">Reference proteome</keyword>
<dbReference type="Proteomes" id="UP000198615">
    <property type="component" value="Unassembled WGS sequence"/>
</dbReference>
<sequence>MTETDLAVHTAACAQIVQRHDRERYLVSLFAPPDARDGLFAVLAANHEIAKTAEVVSEPMIGQIRLQWWCEAFDGIEAGTPRQHEVVLPLAAAAARHPDVLDDLRRIVDARDADLSGEPAADLDALEHYAAATGGGITVAMARVLGADTGMARDLGTAWALIGLVRALPGLLAGGRAPLPASLLEENGVTLSRIRDLPGSVDLAALCRPIVGRGRERLSAVRANPALRHRSARVLRLMAARAQDLSITLQRAGDDPRSSSVADIPAGLAWRHALRAAWYQLG</sequence>
<evidence type="ECO:0000313" key="2">
    <source>
        <dbReference type="Proteomes" id="UP000198615"/>
    </source>
</evidence>
<protein>
    <submittedName>
        <fullName evidence="1">Phytoene synthase</fullName>
    </submittedName>
</protein>
<dbReference type="OrthoDB" id="9814909at2"/>
<dbReference type="RefSeq" id="WP_093147898.1">
    <property type="nucleotide sequence ID" value="NZ_FNBW01000001.1"/>
</dbReference>
<gene>
    <name evidence="1" type="ORF">SAMN05660686_00514</name>
</gene>
<dbReference type="InterPro" id="IPR002060">
    <property type="entry name" value="Squ/phyt_synthse"/>
</dbReference>